<dbReference type="EMBL" id="CP103866">
    <property type="protein sequence ID" value="UWE04194.1"/>
    <property type="molecule type" value="Genomic_DNA"/>
</dbReference>
<dbReference type="Proteomes" id="UP001058650">
    <property type="component" value="Chromosome"/>
</dbReference>
<gene>
    <name evidence="1" type="ORF">NYR52_03250</name>
</gene>
<evidence type="ECO:0000313" key="1">
    <source>
        <dbReference type="EMBL" id="UWE04194.1"/>
    </source>
</evidence>
<dbReference type="PROSITE" id="PS51257">
    <property type="entry name" value="PROKAR_LIPOPROTEIN"/>
    <property type="match status" value="1"/>
</dbReference>
<reference evidence="1" key="1">
    <citation type="submission" date="2022-08" db="EMBL/GenBank/DDBJ databases">
        <title>The complete genome sequence of the thermophilic bacterium Laceyella sacchari FBKL4.010 reveals the basis for tetramethylpyrazine biosynthesis in Moutai-flavor Daqu.</title>
        <authorList>
            <person name="Li D."/>
            <person name="Huang W."/>
            <person name="Wang C."/>
            <person name="Qiu S."/>
        </authorList>
    </citation>
    <scope>NUCLEOTIDE SEQUENCE</scope>
    <source>
        <strain evidence="1">FBKL4.014</strain>
    </source>
</reference>
<accession>A0ABY5U3K4</accession>
<name>A0ABY5U3K4_LACSH</name>
<organism evidence="1 2">
    <name type="scientific">Laceyella sacchari</name>
    <name type="common">Thermoactinomyces thalpophilus</name>
    <dbReference type="NCBI Taxonomy" id="37482"/>
    <lineage>
        <taxon>Bacteria</taxon>
        <taxon>Bacillati</taxon>
        <taxon>Bacillota</taxon>
        <taxon>Bacilli</taxon>
        <taxon>Bacillales</taxon>
        <taxon>Thermoactinomycetaceae</taxon>
        <taxon>Laceyella</taxon>
    </lineage>
</organism>
<dbReference type="RefSeq" id="WP_158283166.1">
    <property type="nucleotide sequence ID" value="NZ_CP103866.1"/>
</dbReference>
<protein>
    <submittedName>
        <fullName evidence="1">Uncharacterized protein</fullName>
    </submittedName>
</protein>
<keyword evidence="2" id="KW-1185">Reference proteome</keyword>
<evidence type="ECO:0000313" key="2">
    <source>
        <dbReference type="Proteomes" id="UP001058650"/>
    </source>
</evidence>
<sequence length="55" mass="6470">MRNLIIIFCSIFVLAGCTMHEESKKINIVKVEDRAFLISEQQFPERASFFQKSFQ</sequence>
<proteinExistence type="predicted"/>